<feature type="transmembrane region" description="Helical" evidence="1">
    <location>
        <begin position="272"/>
        <end position="292"/>
    </location>
</feature>
<comment type="caution">
    <text evidence="3">The sequence shown here is derived from an EMBL/GenBank/DDBJ whole genome shotgun (WGS) entry which is preliminary data.</text>
</comment>
<keyword evidence="1" id="KW-0812">Transmembrane</keyword>
<dbReference type="InterPro" id="IPR045340">
    <property type="entry name" value="DUF6533"/>
</dbReference>
<reference evidence="3" key="1">
    <citation type="submission" date="2022-01" db="EMBL/GenBank/DDBJ databases">
        <title>Comparative genomics reveals a dynamic genome evolution in the ectomycorrhizal milk-cap (Lactarius) mushrooms.</title>
        <authorList>
            <consortium name="DOE Joint Genome Institute"/>
            <person name="Lebreton A."/>
            <person name="Tang N."/>
            <person name="Kuo A."/>
            <person name="LaButti K."/>
            <person name="Drula E."/>
            <person name="Barry K."/>
            <person name="Clum A."/>
            <person name="Lipzen A."/>
            <person name="Mousain D."/>
            <person name="Ng V."/>
            <person name="Wang R."/>
            <person name="Wang X."/>
            <person name="Dai Y."/>
            <person name="Henrissat B."/>
            <person name="Grigoriev I.V."/>
            <person name="Guerin-Laguette A."/>
            <person name="Yu F."/>
            <person name="Martin F.M."/>
        </authorList>
    </citation>
    <scope>NUCLEOTIDE SEQUENCE</scope>
    <source>
        <strain evidence="3">QP</strain>
    </source>
</reference>
<evidence type="ECO:0000259" key="2">
    <source>
        <dbReference type="Pfam" id="PF20151"/>
    </source>
</evidence>
<sequence>MTIQGENGALKTLVPKIEFKFVDFDAYFLQDHDVYQSCSLVTAPNQTLPFLPREGPMALSADEIIVIERHLFLNYVFNTFPVAILYYDYVLTLAREVEYFWPNPYRTGWVSSVFFLNRYFAIFGYIPIVISLIPNTSREPQTAWQAHHYKGYFGMALQLLVSVLCSMRVYALYNKNNCILLALAALAGASIIVGFIAIATESGDVVTRVPPFMIPICNLSLGLSGEGGSFLSIAWGGLLAFDVAIFVLTLYKAVKVGYSAPFIQMLVRDGSLYFVVLLLVNLANILTLQFAPTLLKNSVTPLTNVLSSTLISRLMLRLRSDRIQRGHHSLGTVETVDADQDADFSSSLSELSSFWFPDDS</sequence>
<dbReference type="Pfam" id="PF20151">
    <property type="entry name" value="DUF6533"/>
    <property type="match status" value="1"/>
</dbReference>
<evidence type="ECO:0000313" key="3">
    <source>
        <dbReference type="EMBL" id="KAH8985312.1"/>
    </source>
</evidence>
<evidence type="ECO:0000313" key="4">
    <source>
        <dbReference type="Proteomes" id="UP001201163"/>
    </source>
</evidence>
<feature type="domain" description="DUF6533" evidence="2">
    <location>
        <begin position="82"/>
        <end position="123"/>
    </location>
</feature>
<protein>
    <recommendedName>
        <fullName evidence="2">DUF6533 domain-containing protein</fullName>
    </recommendedName>
</protein>
<keyword evidence="1" id="KW-1133">Transmembrane helix</keyword>
<evidence type="ECO:0000256" key="1">
    <source>
        <dbReference type="SAM" id="Phobius"/>
    </source>
</evidence>
<gene>
    <name evidence="3" type="ORF">EDB92DRAFT_2116805</name>
</gene>
<keyword evidence="4" id="KW-1185">Reference proteome</keyword>
<keyword evidence="1" id="KW-0472">Membrane</keyword>
<feature type="transmembrane region" description="Helical" evidence="1">
    <location>
        <begin position="179"/>
        <end position="198"/>
    </location>
</feature>
<name>A0AAD4LA80_9AGAM</name>
<organism evidence="3 4">
    <name type="scientific">Lactarius akahatsu</name>
    <dbReference type="NCBI Taxonomy" id="416441"/>
    <lineage>
        <taxon>Eukaryota</taxon>
        <taxon>Fungi</taxon>
        <taxon>Dikarya</taxon>
        <taxon>Basidiomycota</taxon>
        <taxon>Agaricomycotina</taxon>
        <taxon>Agaricomycetes</taxon>
        <taxon>Russulales</taxon>
        <taxon>Russulaceae</taxon>
        <taxon>Lactarius</taxon>
    </lineage>
</organism>
<dbReference type="AlphaFoldDB" id="A0AAD4LA80"/>
<feature type="transmembrane region" description="Helical" evidence="1">
    <location>
        <begin position="71"/>
        <end position="89"/>
    </location>
</feature>
<dbReference type="Proteomes" id="UP001201163">
    <property type="component" value="Unassembled WGS sequence"/>
</dbReference>
<feature type="transmembrane region" description="Helical" evidence="1">
    <location>
        <begin position="151"/>
        <end position="173"/>
    </location>
</feature>
<proteinExistence type="predicted"/>
<accession>A0AAD4LA80</accession>
<dbReference type="EMBL" id="JAKELL010000065">
    <property type="protein sequence ID" value="KAH8985312.1"/>
    <property type="molecule type" value="Genomic_DNA"/>
</dbReference>
<feature type="transmembrane region" description="Helical" evidence="1">
    <location>
        <begin position="109"/>
        <end position="130"/>
    </location>
</feature>
<feature type="transmembrane region" description="Helical" evidence="1">
    <location>
        <begin position="230"/>
        <end position="251"/>
    </location>
</feature>